<evidence type="ECO:0000313" key="1">
    <source>
        <dbReference type="EMBL" id="GAI07448.1"/>
    </source>
</evidence>
<reference evidence="1" key="1">
    <citation type="journal article" date="2014" name="Front. Microbiol.">
        <title>High frequency of phylogenetically diverse reductive dehalogenase-homologous genes in deep subseafloor sedimentary metagenomes.</title>
        <authorList>
            <person name="Kawai M."/>
            <person name="Futagami T."/>
            <person name="Toyoda A."/>
            <person name="Takaki Y."/>
            <person name="Nishi S."/>
            <person name="Hori S."/>
            <person name="Arai W."/>
            <person name="Tsubouchi T."/>
            <person name="Morono Y."/>
            <person name="Uchiyama I."/>
            <person name="Ito T."/>
            <person name="Fujiyama A."/>
            <person name="Inagaki F."/>
            <person name="Takami H."/>
        </authorList>
    </citation>
    <scope>NUCLEOTIDE SEQUENCE</scope>
    <source>
        <strain evidence="1">Expedition CK06-06</strain>
    </source>
</reference>
<dbReference type="AlphaFoldDB" id="X1KLC1"/>
<name>X1KLC1_9ZZZZ</name>
<dbReference type="EMBL" id="BARV01012746">
    <property type="protein sequence ID" value="GAI07448.1"/>
    <property type="molecule type" value="Genomic_DNA"/>
</dbReference>
<organism evidence="1">
    <name type="scientific">marine sediment metagenome</name>
    <dbReference type="NCBI Taxonomy" id="412755"/>
    <lineage>
        <taxon>unclassified sequences</taxon>
        <taxon>metagenomes</taxon>
        <taxon>ecological metagenomes</taxon>
    </lineage>
</organism>
<feature type="non-terminal residue" evidence="1">
    <location>
        <position position="1"/>
    </location>
</feature>
<accession>X1KLC1</accession>
<proteinExistence type="predicted"/>
<protein>
    <submittedName>
        <fullName evidence="1">Uncharacterized protein</fullName>
    </submittedName>
</protein>
<sequence length="82" mass="9622">LIDKKRLTFSEFDEKHYGEELTPNIRNRIKAVWNQEIEDPWYLSTCEGVETHGYDDKGDLIYTFNPKALGEGYHNIIEMVGE</sequence>
<comment type="caution">
    <text evidence="1">The sequence shown here is derived from an EMBL/GenBank/DDBJ whole genome shotgun (WGS) entry which is preliminary data.</text>
</comment>
<gene>
    <name evidence="1" type="ORF">S06H3_23447</name>
</gene>